<evidence type="ECO:0000313" key="2">
    <source>
        <dbReference type="EMBL" id="QNJ97174.1"/>
    </source>
</evidence>
<dbReference type="RefSeq" id="WP_186990710.1">
    <property type="nucleotide sequence ID" value="NZ_CP052909.1"/>
</dbReference>
<proteinExistence type="predicted"/>
<gene>
    <name evidence="2" type="ORF">ALE3EI_0596</name>
</gene>
<keyword evidence="3" id="KW-1185">Reference proteome</keyword>
<feature type="transmembrane region" description="Helical" evidence="1">
    <location>
        <begin position="209"/>
        <end position="229"/>
    </location>
</feature>
<feature type="transmembrane region" description="Helical" evidence="1">
    <location>
        <begin position="285"/>
        <end position="311"/>
    </location>
</feature>
<keyword evidence="1" id="KW-1133">Transmembrane helix</keyword>
<keyword evidence="1" id="KW-0472">Membrane</keyword>
<dbReference type="Proteomes" id="UP000515514">
    <property type="component" value="Chromosome"/>
</dbReference>
<feature type="transmembrane region" description="Helical" evidence="1">
    <location>
        <begin position="12"/>
        <end position="29"/>
    </location>
</feature>
<feature type="transmembrane region" description="Helical" evidence="1">
    <location>
        <begin position="161"/>
        <end position="183"/>
    </location>
</feature>
<evidence type="ECO:0008006" key="4">
    <source>
        <dbReference type="Google" id="ProtNLM"/>
    </source>
</evidence>
<sequence>MISLSHKAKQYLTTAVKVFILAVTFMYIYQKLSGDETINASDFFAVILSKSLISFPSLFIILLLALANWTFEILKWKTVAAVVEPISLKTAAKQSLASLTVSLPTPNRIGDYGAKALFFEASHRKKIMTLNFFSNGAQMLITLILGIVGLCLLISRFEISIAPFKLFLFCLVILILGIAGYFFKEKELLIKGLSISKVTRYIKNLPLEVKLKVVLFSFCRYLIFSYMFLKVMRFFEADIAMSQAIPLLFSMYLLVSVVPSFFIFDVIVRGGVAVWLFSLLNIPDLTVLSTVMVMWILNFAVPAILGSFYVVTYKPTST</sequence>
<name>A0A7G8PS58_9FLAO</name>
<dbReference type="EMBL" id="CP052909">
    <property type="protein sequence ID" value="QNJ97174.1"/>
    <property type="molecule type" value="Genomic_DNA"/>
</dbReference>
<reference evidence="2 3" key="1">
    <citation type="submission" date="2020-04" db="EMBL/GenBank/DDBJ databases">
        <title>Genome sequence of Altibacter aquimarinus strain ALE3EI.</title>
        <authorList>
            <person name="Oh H.-M."/>
            <person name="Jang D."/>
        </authorList>
    </citation>
    <scope>NUCLEOTIDE SEQUENCE [LARGE SCALE GENOMIC DNA]</scope>
    <source>
        <strain evidence="2 3">ALE3EI</strain>
    </source>
</reference>
<organism evidence="2 3">
    <name type="scientific">Constantimarinum furrinae</name>
    <dbReference type="NCBI Taxonomy" id="2562285"/>
    <lineage>
        <taxon>Bacteria</taxon>
        <taxon>Pseudomonadati</taxon>
        <taxon>Bacteroidota</taxon>
        <taxon>Flavobacteriia</taxon>
        <taxon>Flavobacteriales</taxon>
        <taxon>Flavobacteriaceae</taxon>
        <taxon>Altibacter/Constantimarinum group</taxon>
        <taxon>Constantimarinum</taxon>
    </lineage>
</organism>
<feature type="transmembrane region" description="Helical" evidence="1">
    <location>
        <begin position="132"/>
        <end position="155"/>
    </location>
</feature>
<keyword evidence="1" id="KW-0812">Transmembrane</keyword>
<accession>A0A7G8PS58</accession>
<dbReference type="AlphaFoldDB" id="A0A7G8PS58"/>
<feature type="transmembrane region" description="Helical" evidence="1">
    <location>
        <begin position="44"/>
        <end position="67"/>
    </location>
</feature>
<protein>
    <recommendedName>
        <fullName evidence="4">Lysylphosphatidylglycerol synthase TM region</fullName>
    </recommendedName>
</protein>
<evidence type="ECO:0000313" key="3">
    <source>
        <dbReference type="Proteomes" id="UP000515514"/>
    </source>
</evidence>
<dbReference type="KEGG" id="alti:ALE3EI_0596"/>
<feature type="transmembrane region" description="Helical" evidence="1">
    <location>
        <begin position="249"/>
        <end position="278"/>
    </location>
</feature>
<evidence type="ECO:0000256" key="1">
    <source>
        <dbReference type="SAM" id="Phobius"/>
    </source>
</evidence>